<name>A0A0F9TX03_9ZZZZ</name>
<dbReference type="Pfam" id="PF04314">
    <property type="entry name" value="PCuAC"/>
    <property type="match status" value="1"/>
</dbReference>
<accession>A0A0F9TX03</accession>
<comment type="caution">
    <text evidence="1">The sequence shown here is derived from an EMBL/GenBank/DDBJ whole genome shotgun (WGS) entry which is preliminary data.</text>
</comment>
<dbReference type="SUPFAM" id="SSF110087">
    <property type="entry name" value="DR1885-like metal-binding protein"/>
    <property type="match status" value="1"/>
</dbReference>
<dbReference type="Gene3D" id="2.60.40.1890">
    <property type="entry name" value="PCu(A)C copper chaperone"/>
    <property type="match status" value="1"/>
</dbReference>
<dbReference type="InterPro" id="IPR007410">
    <property type="entry name" value="LpqE-like"/>
</dbReference>
<dbReference type="InterPro" id="IPR036182">
    <property type="entry name" value="PCuAC_sf"/>
</dbReference>
<proteinExistence type="predicted"/>
<reference evidence="1" key="1">
    <citation type="journal article" date="2015" name="Nature">
        <title>Complex archaea that bridge the gap between prokaryotes and eukaryotes.</title>
        <authorList>
            <person name="Spang A."/>
            <person name="Saw J.H."/>
            <person name="Jorgensen S.L."/>
            <person name="Zaremba-Niedzwiedzka K."/>
            <person name="Martijn J."/>
            <person name="Lind A.E."/>
            <person name="van Eijk R."/>
            <person name="Schleper C."/>
            <person name="Guy L."/>
            <person name="Ettema T.J."/>
        </authorList>
    </citation>
    <scope>NUCLEOTIDE SEQUENCE</scope>
</reference>
<evidence type="ECO:0008006" key="2">
    <source>
        <dbReference type="Google" id="ProtNLM"/>
    </source>
</evidence>
<dbReference type="InterPro" id="IPR058248">
    <property type="entry name" value="Lxx211020-like"/>
</dbReference>
<dbReference type="EMBL" id="LAZR01000961">
    <property type="protein sequence ID" value="KKN53676.1"/>
    <property type="molecule type" value="Genomic_DNA"/>
</dbReference>
<evidence type="ECO:0000313" key="1">
    <source>
        <dbReference type="EMBL" id="KKN53676.1"/>
    </source>
</evidence>
<gene>
    <name evidence="1" type="ORF">LCGC14_0600210</name>
</gene>
<dbReference type="PANTHER" id="PTHR36302:SF1">
    <property type="entry name" value="COPPER CHAPERONE PCU(A)C"/>
    <property type="match status" value="1"/>
</dbReference>
<dbReference type="AlphaFoldDB" id="A0A0F9TX03"/>
<organism evidence="1">
    <name type="scientific">marine sediment metagenome</name>
    <dbReference type="NCBI Taxonomy" id="412755"/>
    <lineage>
        <taxon>unclassified sequences</taxon>
        <taxon>metagenomes</taxon>
        <taxon>ecological metagenomes</taxon>
    </lineage>
</organism>
<dbReference type="PANTHER" id="PTHR36302">
    <property type="entry name" value="BLR7088 PROTEIN"/>
    <property type="match status" value="1"/>
</dbReference>
<protein>
    <recommendedName>
        <fullName evidence="2">Copper chaperone PCu(A)C</fullName>
    </recommendedName>
</protein>
<sequence length="170" mass="18460">MMTKLCFSMASALLFSFFSSSLAAHSGHEHASDVAVLEVANAQVREFLPGSTSTVGYLTLTNHGGTAATLTKATLDGLGRVEIHEHSHVDGMMKMQQVKSVEIKAHESVSLQPGGYHLMVFGPQEPLKVGQERKLTLYFSDGNRLFTNAQVVSLEAQAKQSKPSTQHDHH</sequence>